<proteinExistence type="predicted"/>
<dbReference type="SUPFAM" id="SSF102462">
    <property type="entry name" value="Peptidyl-tRNA hydrolase II"/>
    <property type="match status" value="1"/>
</dbReference>
<evidence type="ECO:0000313" key="1">
    <source>
        <dbReference type="EMBL" id="QDO96599.1"/>
    </source>
</evidence>
<dbReference type="RefSeq" id="WP_144067580.1">
    <property type="nucleotide sequence ID" value="NZ_CP041636.1"/>
</dbReference>
<accession>A0A516GYJ7</accession>
<dbReference type="InterPro" id="IPR023476">
    <property type="entry name" value="Pep_tRNA_hydro_II_dom_sf"/>
</dbReference>
<organism evidence="1 2">
    <name type="scientific">Ferrovibrio terrae</name>
    <dbReference type="NCBI Taxonomy" id="2594003"/>
    <lineage>
        <taxon>Bacteria</taxon>
        <taxon>Pseudomonadati</taxon>
        <taxon>Pseudomonadota</taxon>
        <taxon>Alphaproteobacteria</taxon>
        <taxon>Rhodospirillales</taxon>
        <taxon>Rhodospirillaceae</taxon>
        <taxon>Ferrovibrio</taxon>
    </lineage>
</organism>
<dbReference type="EMBL" id="CP041636">
    <property type="protein sequence ID" value="QDO96599.1"/>
    <property type="molecule type" value="Genomic_DNA"/>
</dbReference>
<gene>
    <name evidence="1" type="ORF">FNB15_04610</name>
</gene>
<dbReference type="AlphaFoldDB" id="A0A516GYJ7"/>
<dbReference type="InterPro" id="IPR018988">
    <property type="entry name" value="DUF2000"/>
</dbReference>
<dbReference type="Gene3D" id="3.40.1490.10">
    <property type="entry name" value="Bit1"/>
    <property type="match status" value="1"/>
</dbReference>
<dbReference type="OrthoDB" id="1684239at2"/>
<protein>
    <submittedName>
        <fullName evidence="1">DUF2000 family protein</fullName>
    </submittedName>
</protein>
<keyword evidence="2" id="KW-1185">Reference proteome</keyword>
<dbReference type="KEGG" id="fer:FNB15_04610"/>
<sequence>MFTTKIAIVVREDLAQWQKLNVTAFLASGIAAAVPACIGEAYVDAAGRRYGAMCGQPILVFAGALTDLQKAHGRAIEQELVVVPYVEAMFATGHDAANRAVFAEGDVAAQSWVGLAVHGERKAVDKALKGLKLHP</sequence>
<reference evidence="1 2" key="1">
    <citation type="submission" date="2019-07" db="EMBL/GenBank/DDBJ databases">
        <title>Genome sequencing for Ferrovibrio sp. K5.</title>
        <authorList>
            <person name="Park S.-J."/>
        </authorList>
    </citation>
    <scope>NUCLEOTIDE SEQUENCE [LARGE SCALE GENOMIC DNA]</scope>
    <source>
        <strain evidence="1 2">K5</strain>
    </source>
</reference>
<name>A0A516GYJ7_9PROT</name>
<evidence type="ECO:0000313" key="2">
    <source>
        <dbReference type="Proteomes" id="UP000317496"/>
    </source>
</evidence>
<dbReference type="Pfam" id="PF09391">
    <property type="entry name" value="DUF2000"/>
    <property type="match status" value="1"/>
</dbReference>
<dbReference type="Proteomes" id="UP000317496">
    <property type="component" value="Chromosome"/>
</dbReference>